<organism evidence="12 13">
    <name type="scientific">Candidatus Uhrbacteria bacterium RIFCSPHIGHO2_01_FULL_63_20</name>
    <dbReference type="NCBI Taxonomy" id="1802385"/>
    <lineage>
        <taxon>Bacteria</taxon>
        <taxon>Candidatus Uhriibacteriota</taxon>
    </lineage>
</organism>
<comment type="subunit">
    <text evidence="8">Monomer.</text>
</comment>
<dbReference type="CDD" id="cd07956">
    <property type="entry name" value="Anticodon_Ia_Arg"/>
    <property type="match status" value="1"/>
</dbReference>
<dbReference type="AlphaFoldDB" id="A0A1F7TN36"/>
<dbReference type="InterPro" id="IPR008909">
    <property type="entry name" value="DALR_anticod-bd"/>
</dbReference>
<dbReference type="InterPro" id="IPR005148">
    <property type="entry name" value="Arg-tRNA-synth_N"/>
</dbReference>
<keyword evidence="3 8" id="KW-0547">Nucleotide-binding</keyword>
<keyword evidence="2 8" id="KW-0436">Ligase</keyword>
<dbReference type="SUPFAM" id="SSF52374">
    <property type="entry name" value="Nucleotidylyl transferase"/>
    <property type="match status" value="1"/>
</dbReference>
<evidence type="ECO:0000256" key="8">
    <source>
        <dbReference type="HAMAP-Rule" id="MF_00123"/>
    </source>
</evidence>
<proteinExistence type="inferred from homology"/>
<dbReference type="STRING" id="1802385.A2856_00325"/>
<dbReference type="Gene3D" id="3.30.1360.70">
    <property type="entry name" value="Arginyl tRNA synthetase N-terminal domain"/>
    <property type="match status" value="1"/>
</dbReference>
<comment type="catalytic activity">
    <reaction evidence="7 8">
        <text>tRNA(Arg) + L-arginine + ATP = L-arginyl-tRNA(Arg) + AMP + diphosphate</text>
        <dbReference type="Rhea" id="RHEA:20301"/>
        <dbReference type="Rhea" id="RHEA-COMP:9658"/>
        <dbReference type="Rhea" id="RHEA-COMP:9673"/>
        <dbReference type="ChEBI" id="CHEBI:30616"/>
        <dbReference type="ChEBI" id="CHEBI:32682"/>
        <dbReference type="ChEBI" id="CHEBI:33019"/>
        <dbReference type="ChEBI" id="CHEBI:78442"/>
        <dbReference type="ChEBI" id="CHEBI:78513"/>
        <dbReference type="ChEBI" id="CHEBI:456215"/>
        <dbReference type="EC" id="6.1.1.19"/>
    </reaction>
</comment>
<dbReference type="EMBL" id="MGDT01000004">
    <property type="protein sequence ID" value="OGL66937.1"/>
    <property type="molecule type" value="Genomic_DNA"/>
</dbReference>
<dbReference type="SUPFAM" id="SSF55190">
    <property type="entry name" value="Arginyl-tRNA synthetase (ArgRS), N-terminal 'additional' domain"/>
    <property type="match status" value="1"/>
</dbReference>
<dbReference type="InterPro" id="IPR014729">
    <property type="entry name" value="Rossmann-like_a/b/a_fold"/>
</dbReference>
<dbReference type="GO" id="GO:0005524">
    <property type="term" value="F:ATP binding"/>
    <property type="evidence" value="ECO:0007669"/>
    <property type="project" value="UniProtKB-UniRule"/>
</dbReference>
<evidence type="ECO:0000256" key="2">
    <source>
        <dbReference type="ARBA" id="ARBA00022598"/>
    </source>
</evidence>
<evidence type="ECO:0000259" key="11">
    <source>
        <dbReference type="SMART" id="SM01016"/>
    </source>
</evidence>
<comment type="caution">
    <text evidence="12">The sequence shown here is derived from an EMBL/GenBank/DDBJ whole genome shotgun (WGS) entry which is preliminary data.</text>
</comment>
<dbReference type="NCBIfam" id="TIGR00456">
    <property type="entry name" value="argS"/>
    <property type="match status" value="1"/>
</dbReference>
<dbReference type="Pfam" id="PF03485">
    <property type="entry name" value="Arg_tRNA_synt_N"/>
    <property type="match status" value="1"/>
</dbReference>
<protein>
    <recommendedName>
        <fullName evidence="8">Arginine--tRNA ligase</fullName>
        <ecNumber evidence="8">6.1.1.19</ecNumber>
    </recommendedName>
    <alternativeName>
        <fullName evidence="8">Arginyl-tRNA synthetase</fullName>
        <shortName evidence="8">ArgRS</shortName>
    </alternativeName>
</protein>
<evidence type="ECO:0000259" key="10">
    <source>
        <dbReference type="SMART" id="SM00836"/>
    </source>
</evidence>
<keyword evidence="4 8" id="KW-0067">ATP-binding</keyword>
<dbReference type="EC" id="6.1.1.19" evidence="8"/>
<dbReference type="HAMAP" id="MF_00123">
    <property type="entry name" value="Arg_tRNA_synth"/>
    <property type="match status" value="1"/>
</dbReference>
<dbReference type="PANTHER" id="PTHR11956">
    <property type="entry name" value="ARGINYL-TRNA SYNTHETASE"/>
    <property type="match status" value="1"/>
</dbReference>
<dbReference type="InterPro" id="IPR009080">
    <property type="entry name" value="tRNAsynth_Ia_anticodon-bd"/>
</dbReference>
<dbReference type="GO" id="GO:0004814">
    <property type="term" value="F:arginine-tRNA ligase activity"/>
    <property type="evidence" value="ECO:0007669"/>
    <property type="project" value="UniProtKB-UniRule"/>
</dbReference>
<dbReference type="Pfam" id="PF00750">
    <property type="entry name" value="tRNA-synt_1d"/>
    <property type="match status" value="1"/>
</dbReference>
<name>A0A1F7TN36_9BACT</name>
<dbReference type="SMART" id="SM00836">
    <property type="entry name" value="DALR_1"/>
    <property type="match status" value="1"/>
</dbReference>
<feature type="domain" description="Arginyl tRNA synthetase N-terminal" evidence="11">
    <location>
        <begin position="9"/>
        <end position="87"/>
    </location>
</feature>
<gene>
    <name evidence="8" type="primary">argS</name>
    <name evidence="12" type="ORF">A2856_00325</name>
</gene>
<reference evidence="12 13" key="1">
    <citation type="journal article" date="2016" name="Nat. Commun.">
        <title>Thousands of microbial genomes shed light on interconnected biogeochemical processes in an aquifer system.</title>
        <authorList>
            <person name="Anantharaman K."/>
            <person name="Brown C.T."/>
            <person name="Hug L.A."/>
            <person name="Sharon I."/>
            <person name="Castelle C.J."/>
            <person name="Probst A.J."/>
            <person name="Thomas B.C."/>
            <person name="Singh A."/>
            <person name="Wilkins M.J."/>
            <person name="Karaoz U."/>
            <person name="Brodie E.L."/>
            <person name="Williams K.H."/>
            <person name="Hubbard S.S."/>
            <person name="Banfield J.F."/>
        </authorList>
    </citation>
    <scope>NUCLEOTIDE SEQUENCE [LARGE SCALE GENOMIC DNA]</scope>
</reference>
<dbReference type="GO" id="GO:0006420">
    <property type="term" value="P:arginyl-tRNA aminoacylation"/>
    <property type="evidence" value="ECO:0007669"/>
    <property type="project" value="UniProtKB-UniRule"/>
</dbReference>
<dbReference type="SUPFAM" id="SSF47323">
    <property type="entry name" value="Anticodon-binding domain of a subclass of class I aminoacyl-tRNA synthetases"/>
    <property type="match status" value="1"/>
</dbReference>
<evidence type="ECO:0000313" key="12">
    <source>
        <dbReference type="EMBL" id="OGL66937.1"/>
    </source>
</evidence>
<evidence type="ECO:0000256" key="9">
    <source>
        <dbReference type="RuleBase" id="RU363038"/>
    </source>
</evidence>
<dbReference type="Gene3D" id="1.10.730.10">
    <property type="entry name" value="Isoleucyl-tRNA Synthetase, Domain 1"/>
    <property type="match status" value="1"/>
</dbReference>
<evidence type="ECO:0000256" key="6">
    <source>
        <dbReference type="ARBA" id="ARBA00023146"/>
    </source>
</evidence>
<comment type="similarity">
    <text evidence="1 8 9">Belongs to the class-I aminoacyl-tRNA synthetase family.</text>
</comment>
<dbReference type="InterPro" id="IPR036695">
    <property type="entry name" value="Arg-tRNA-synth_N_sf"/>
</dbReference>
<accession>A0A1F7TN36</accession>
<feature type="short sequence motif" description="'HIGH' region" evidence="8">
    <location>
        <begin position="124"/>
        <end position="134"/>
    </location>
</feature>
<comment type="subcellular location">
    <subcellularLocation>
        <location evidence="8">Cytoplasm</location>
    </subcellularLocation>
</comment>
<dbReference type="GO" id="GO:0005737">
    <property type="term" value="C:cytoplasm"/>
    <property type="evidence" value="ECO:0007669"/>
    <property type="project" value="UniProtKB-SubCell"/>
</dbReference>
<dbReference type="PANTHER" id="PTHR11956:SF5">
    <property type="entry name" value="ARGININE--TRNA LIGASE, CYTOPLASMIC"/>
    <property type="match status" value="1"/>
</dbReference>
<dbReference type="PRINTS" id="PR01038">
    <property type="entry name" value="TRNASYNTHARG"/>
</dbReference>
<dbReference type="InterPro" id="IPR035684">
    <property type="entry name" value="ArgRS_core"/>
</dbReference>
<keyword evidence="6 8" id="KW-0030">Aminoacyl-tRNA synthetase</keyword>
<evidence type="ECO:0000256" key="5">
    <source>
        <dbReference type="ARBA" id="ARBA00022917"/>
    </source>
</evidence>
<evidence type="ECO:0000256" key="7">
    <source>
        <dbReference type="ARBA" id="ARBA00049339"/>
    </source>
</evidence>
<dbReference type="InterPro" id="IPR001278">
    <property type="entry name" value="Arg-tRNA-ligase"/>
</dbReference>
<feature type="domain" description="DALR anticodon binding" evidence="10">
    <location>
        <begin position="451"/>
        <end position="565"/>
    </location>
</feature>
<evidence type="ECO:0000256" key="3">
    <source>
        <dbReference type="ARBA" id="ARBA00022741"/>
    </source>
</evidence>
<evidence type="ECO:0000256" key="1">
    <source>
        <dbReference type="ARBA" id="ARBA00005594"/>
    </source>
</evidence>
<evidence type="ECO:0000256" key="4">
    <source>
        <dbReference type="ARBA" id="ARBA00022840"/>
    </source>
</evidence>
<dbReference type="FunFam" id="1.10.730.10:FF:000006">
    <property type="entry name" value="Arginyl-tRNA synthetase 2, mitochondrial"/>
    <property type="match status" value="1"/>
</dbReference>
<keyword evidence="5 8" id="KW-0648">Protein biosynthesis</keyword>
<keyword evidence="8" id="KW-0963">Cytoplasm</keyword>
<dbReference type="Gene3D" id="3.40.50.620">
    <property type="entry name" value="HUPs"/>
    <property type="match status" value="1"/>
</dbReference>
<evidence type="ECO:0000313" key="13">
    <source>
        <dbReference type="Proteomes" id="UP000177885"/>
    </source>
</evidence>
<dbReference type="Pfam" id="PF05746">
    <property type="entry name" value="DALR_1"/>
    <property type="match status" value="1"/>
</dbReference>
<dbReference type="Proteomes" id="UP000177885">
    <property type="component" value="Unassembled WGS sequence"/>
</dbReference>
<sequence>MSAFQDAKKQILLELKSAVGKEFTPTVADLTTPPDPSMGEVAFPCFALSKALKRSPFELASEIAAKVEPKGFVAKAVSAGPFVNFTLDPEALGKAVLADIAKEKDGYGRAEAAKSRVMVEFANPNTHKEVHVGHLRNFFVGQAVANLLSAAGFEVIPVSYINDLGTHVAKTLWRMKRSGEMPGKEDRIAFMGRMYAEAVREEEADPRVKEEISAIHRDLEELKGPYVSLWKKSRGWSLKELKAIFKELSLTIDKTYYESELIGETKRIVEELKANGIAKESQGAVIVDLEDAGLGVNLLVKSDGALLYNAKDLALAYRKDEDYRADRSLYVVDGRQSLALKQLFSTLKRAGFQKELGHVSYEFITLKEGAMSSRKGNIIRYETFRDSMLGMAASETNTRHPEWKERKVAASARAVAFAAIRFGVLKQDLDKKITFDMEEALSFDGFTGPYLLYSYARTKSILRKAGRAKKSPDASALSSPVERRILVKIASYPDVVHEAATGIRPSAIAQFLFDLCKAFAEFYETCPVLASEGATREARLALTAAVSQVLSNGLALLGIDTVEEM</sequence>
<dbReference type="SMART" id="SM01016">
    <property type="entry name" value="Arg_tRNA_synt_N"/>
    <property type="match status" value="1"/>
</dbReference>